<feature type="domain" description="DUF6699" evidence="3">
    <location>
        <begin position="135"/>
        <end position="268"/>
    </location>
</feature>
<name>D8PVT8_SCHCM</name>
<feature type="chain" id="PRO_5003120370" description="DUF6699 domain-containing protein" evidence="2">
    <location>
        <begin position="17"/>
        <end position="283"/>
    </location>
</feature>
<evidence type="ECO:0000259" key="3">
    <source>
        <dbReference type="Pfam" id="PF20415"/>
    </source>
</evidence>
<keyword evidence="5" id="KW-1185">Reference proteome</keyword>
<dbReference type="KEGG" id="scm:SCHCO_02743199"/>
<dbReference type="InParanoid" id="D8PVT8"/>
<dbReference type="Pfam" id="PF20415">
    <property type="entry name" value="DUF6699"/>
    <property type="match status" value="1"/>
</dbReference>
<sequence>MGLWSHLLRVLSTVHGRLVPAATKEEPSHVIDTSPLKQVRIVEHYNEYYSPRVGEKTPSPASAMAPLPPSQQPVASSSTNPAAHMSMPTHEHVTTAQPLPPPTHIPSGNATRPRKRKRSNSATVHRLLAPGSPLHFNLRAQRPSVTTSRSHGDMSTDLLYEPATAPALPTLTVVVPGTPWALPITASNASYVNVMDVLSALHSGLRYGVTSDEYYGLPTREERDAVAAAYAARCDRVPEADRDEERKKGIKRIDFLTSHYRFRGLDYSHQGAGVFTLHVQQAR</sequence>
<organism evidence="5">
    <name type="scientific">Schizophyllum commune (strain H4-8 / FGSC 9210)</name>
    <name type="common">Split gill fungus</name>
    <dbReference type="NCBI Taxonomy" id="578458"/>
    <lineage>
        <taxon>Eukaryota</taxon>
        <taxon>Fungi</taxon>
        <taxon>Dikarya</taxon>
        <taxon>Basidiomycota</taxon>
        <taxon>Agaricomycotina</taxon>
        <taxon>Agaricomycetes</taxon>
        <taxon>Agaricomycetidae</taxon>
        <taxon>Agaricales</taxon>
        <taxon>Schizophyllaceae</taxon>
        <taxon>Schizophyllum</taxon>
    </lineage>
</organism>
<accession>D8PVT8</accession>
<proteinExistence type="predicted"/>
<evidence type="ECO:0000313" key="5">
    <source>
        <dbReference type="Proteomes" id="UP000007431"/>
    </source>
</evidence>
<dbReference type="RefSeq" id="XP_003035822.1">
    <property type="nucleotide sequence ID" value="XM_003035776.1"/>
</dbReference>
<dbReference type="EMBL" id="GL377303">
    <property type="protein sequence ID" value="EFJ00920.1"/>
    <property type="molecule type" value="Genomic_DNA"/>
</dbReference>
<evidence type="ECO:0000313" key="4">
    <source>
        <dbReference type="EMBL" id="EFJ00920.1"/>
    </source>
</evidence>
<protein>
    <recommendedName>
        <fullName evidence="3">DUF6699 domain-containing protein</fullName>
    </recommendedName>
</protein>
<dbReference type="Proteomes" id="UP000007431">
    <property type="component" value="Unassembled WGS sequence"/>
</dbReference>
<dbReference type="GeneID" id="9595523"/>
<reference evidence="4 5" key="1">
    <citation type="journal article" date="2010" name="Nat. Biotechnol.">
        <title>Genome sequence of the model mushroom Schizophyllum commune.</title>
        <authorList>
            <person name="Ohm R.A."/>
            <person name="de Jong J.F."/>
            <person name="Lugones L.G."/>
            <person name="Aerts A."/>
            <person name="Kothe E."/>
            <person name="Stajich J.E."/>
            <person name="de Vries R.P."/>
            <person name="Record E."/>
            <person name="Levasseur A."/>
            <person name="Baker S.E."/>
            <person name="Bartholomew K.A."/>
            <person name="Coutinho P.M."/>
            <person name="Erdmann S."/>
            <person name="Fowler T.J."/>
            <person name="Gathman A.C."/>
            <person name="Lombard V."/>
            <person name="Henrissat B."/>
            <person name="Knabe N."/>
            <person name="Kuees U."/>
            <person name="Lilly W.W."/>
            <person name="Lindquist E."/>
            <person name="Lucas S."/>
            <person name="Magnuson J.K."/>
            <person name="Piumi F."/>
            <person name="Raudaskoski M."/>
            <person name="Salamov A."/>
            <person name="Schmutz J."/>
            <person name="Schwarze F.W.M.R."/>
            <person name="vanKuyk P.A."/>
            <person name="Horton J.S."/>
            <person name="Grigoriev I.V."/>
            <person name="Woesten H.A.B."/>
        </authorList>
    </citation>
    <scope>NUCLEOTIDE SEQUENCE [LARGE SCALE GENOMIC DNA]</scope>
    <source>
        <strain evidence="5">H4-8 / FGSC 9210</strain>
    </source>
</reference>
<dbReference type="InterPro" id="IPR046522">
    <property type="entry name" value="DUF6699"/>
</dbReference>
<dbReference type="VEuPathDB" id="FungiDB:SCHCODRAFT_02743199"/>
<feature type="non-terminal residue" evidence="4">
    <location>
        <position position="283"/>
    </location>
</feature>
<evidence type="ECO:0000256" key="2">
    <source>
        <dbReference type="SAM" id="SignalP"/>
    </source>
</evidence>
<evidence type="ECO:0000256" key="1">
    <source>
        <dbReference type="SAM" id="MobiDB-lite"/>
    </source>
</evidence>
<dbReference type="eggNOG" id="ENOG502SU6E">
    <property type="taxonomic scope" value="Eukaryota"/>
</dbReference>
<dbReference type="OrthoDB" id="2783256at2759"/>
<keyword evidence="2" id="KW-0732">Signal</keyword>
<feature type="signal peptide" evidence="2">
    <location>
        <begin position="1"/>
        <end position="16"/>
    </location>
</feature>
<gene>
    <name evidence="4" type="ORF">SCHCODRAFT_105305</name>
</gene>
<feature type="region of interest" description="Disordered" evidence="1">
    <location>
        <begin position="52"/>
        <end position="122"/>
    </location>
</feature>
<dbReference type="HOGENOM" id="CLU_085813_0_0_1"/>
<dbReference type="AlphaFoldDB" id="D8PVT8"/>
<dbReference type="OMA" id="LCEARMF"/>